<sequence length="208" mass="23360">MLGRFSSKPSSESKDGKPKSGEKPAHPSNVGRIVLPPESAITPGNKNKNLHLSLDVGAVYVAMFEMVNVKHYHWALVVATNPRSGMLYHNTNTGGSYSFQAYYHSHLLNSASLLALIRISSLSPLNRRIHQRFAERMQSVPVADRTCRPWLWDAIHVVAEEGFLGFDINRPRLFDDLEDECIAALAFREEPNETVMISSRIDDTTRLE</sequence>
<dbReference type="Proteomes" id="UP000224080">
    <property type="component" value="Unassembled WGS sequence"/>
</dbReference>
<reference evidence="2 3" key="1">
    <citation type="submission" date="2017-10" db="EMBL/GenBank/DDBJ databases">
        <title>Comparative genomics in systemic dimorphic fungi from Ajellomycetaceae.</title>
        <authorList>
            <person name="Munoz J.F."/>
            <person name="Mcewen J.G."/>
            <person name="Clay O.K."/>
            <person name="Cuomo C.A."/>
        </authorList>
    </citation>
    <scope>NUCLEOTIDE SEQUENCE [LARGE SCALE GENOMIC DNA]</scope>
    <source>
        <strain evidence="2 3">UAMH130</strain>
    </source>
</reference>
<dbReference type="AlphaFoldDB" id="A0A2B7WZ26"/>
<protein>
    <submittedName>
        <fullName evidence="2">Uncharacterized protein</fullName>
    </submittedName>
</protein>
<proteinExistence type="predicted"/>
<dbReference type="EMBL" id="PDNC01000067">
    <property type="protein sequence ID" value="PGH01827.1"/>
    <property type="molecule type" value="Genomic_DNA"/>
</dbReference>
<name>A0A2B7WZ26_9EURO</name>
<accession>A0A2B7WZ26</accession>
<comment type="caution">
    <text evidence="2">The sequence shown here is derived from an EMBL/GenBank/DDBJ whole genome shotgun (WGS) entry which is preliminary data.</text>
</comment>
<organism evidence="2 3">
    <name type="scientific">Blastomyces parvus</name>
    <dbReference type="NCBI Taxonomy" id="2060905"/>
    <lineage>
        <taxon>Eukaryota</taxon>
        <taxon>Fungi</taxon>
        <taxon>Dikarya</taxon>
        <taxon>Ascomycota</taxon>
        <taxon>Pezizomycotina</taxon>
        <taxon>Eurotiomycetes</taxon>
        <taxon>Eurotiomycetidae</taxon>
        <taxon>Onygenales</taxon>
        <taxon>Ajellomycetaceae</taxon>
        <taxon>Blastomyces</taxon>
    </lineage>
</organism>
<feature type="region of interest" description="Disordered" evidence="1">
    <location>
        <begin position="1"/>
        <end position="42"/>
    </location>
</feature>
<evidence type="ECO:0000313" key="2">
    <source>
        <dbReference type="EMBL" id="PGH01827.1"/>
    </source>
</evidence>
<dbReference type="OrthoDB" id="3016366at2759"/>
<evidence type="ECO:0000313" key="3">
    <source>
        <dbReference type="Proteomes" id="UP000224080"/>
    </source>
</evidence>
<keyword evidence="3" id="KW-1185">Reference proteome</keyword>
<feature type="compositionally biased region" description="Basic and acidic residues" evidence="1">
    <location>
        <begin position="11"/>
        <end position="25"/>
    </location>
</feature>
<gene>
    <name evidence="2" type="ORF">GX51_05007</name>
</gene>
<evidence type="ECO:0000256" key="1">
    <source>
        <dbReference type="SAM" id="MobiDB-lite"/>
    </source>
</evidence>